<sequence length="770" mass="83161">MLPTNRTIETNPNKNRFILVNLLPAMRRGEWGYVDNGTTVDLYFWPIDPLNVDVNIEYSRRGSCVEAKSRSFLEFRSIILERSSSAGAKNDGHYAFNAGNSVGASPYATDITLENCWIRDTYRSESSYAPVWARHVNNFRLIQCTISDAVNQFGMQITGPFWNEYDGPVTGVWIDRNIILRSDQTPERCYGLELFMVTRNRAIDCGQAAHANKGNIYNGGHNGLWWHNYWWACPGYWTFQRSSAQFFGFNFCPGNTLDTDGRAIEDQNYESTVIISQLSPATGRTIGGSPTNGDSYFLNNILPPWRNAASYANAMLVGRGAETAIRMVVMNNIANGITLRMGMVVADGIRRNVITNGTTNDATDVITPFGDIFEDILLGDLAIKPDSPHLTGTSHPINVLPGHDGTRILSDVFPDYDGFGVDIAGKPIDLANPPVGCVGDPADLHRFDPVWIDRPEPTGAPIVGGSVSADDGYIMAFGHSSRTYQWYLVDDVYDPRIDWTPISGANSASYSPVAGDIGKYLARRTTMDGVPIYSLMDAPVAAAFPLGDPISLLNPRSSSDVSVGANTWFETAQITTSNKPLLVVVNSNNVTFARVAAFSATIGAAGRNGGEGTPLTVDPGTALRTRNQISFATILAPGTGAQTIQVSNDDGWSNIHVSVFEIDGMDSIVVGGEIEASNPLSLSPAITTGQINTLVFYAANRYDGTEDPLSWEGGTALLSEPTGAGGASTSLWAAMAFEQAASTGNYSQTVSWLSQQGAATSCAVEIRATA</sequence>
<dbReference type="AlphaFoldDB" id="A0AA36HJP8"/>
<proteinExistence type="predicted"/>
<organism evidence="1 2">
    <name type="scientific">Effrenium voratum</name>
    <dbReference type="NCBI Taxonomy" id="2562239"/>
    <lineage>
        <taxon>Eukaryota</taxon>
        <taxon>Sar</taxon>
        <taxon>Alveolata</taxon>
        <taxon>Dinophyceae</taxon>
        <taxon>Suessiales</taxon>
        <taxon>Symbiodiniaceae</taxon>
        <taxon>Effrenium</taxon>
    </lineage>
</organism>
<dbReference type="Gene3D" id="2.60.40.2700">
    <property type="match status" value="1"/>
</dbReference>
<accession>A0AA36HJP8</accession>
<gene>
    <name evidence="1" type="ORF">EVOR1521_LOCUS432</name>
</gene>
<comment type="caution">
    <text evidence="1">The sequence shown here is derived from an EMBL/GenBank/DDBJ whole genome shotgun (WGS) entry which is preliminary data.</text>
</comment>
<dbReference type="InterPro" id="IPR011050">
    <property type="entry name" value="Pectin_lyase_fold/virulence"/>
</dbReference>
<name>A0AA36HJP8_9DINO</name>
<dbReference type="SUPFAM" id="SSF51126">
    <property type="entry name" value="Pectin lyase-like"/>
    <property type="match status" value="1"/>
</dbReference>
<evidence type="ECO:0000313" key="2">
    <source>
        <dbReference type="Proteomes" id="UP001178507"/>
    </source>
</evidence>
<dbReference type="Proteomes" id="UP001178507">
    <property type="component" value="Unassembled WGS sequence"/>
</dbReference>
<dbReference type="EMBL" id="CAUJNA010000001">
    <property type="protein sequence ID" value="CAJ1369787.1"/>
    <property type="molecule type" value="Genomic_DNA"/>
</dbReference>
<reference evidence="1" key="1">
    <citation type="submission" date="2023-08" db="EMBL/GenBank/DDBJ databases">
        <authorList>
            <person name="Chen Y."/>
            <person name="Shah S."/>
            <person name="Dougan E. K."/>
            <person name="Thang M."/>
            <person name="Chan C."/>
        </authorList>
    </citation>
    <scope>NUCLEOTIDE SEQUENCE</scope>
</reference>
<evidence type="ECO:0000313" key="1">
    <source>
        <dbReference type="EMBL" id="CAJ1369787.1"/>
    </source>
</evidence>
<keyword evidence="2" id="KW-1185">Reference proteome</keyword>
<protein>
    <submittedName>
        <fullName evidence="1">Uncharacterized protein</fullName>
    </submittedName>
</protein>